<name>A0AAE0F724_9CHLO</name>
<evidence type="ECO:0000313" key="2">
    <source>
        <dbReference type="EMBL" id="KAK3254168.1"/>
    </source>
</evidence>
<keyword evidence="3" id="KW-1185">Reference proteome</keyword>
<protein>
    <submittedName>
        <fullName evidence="2">Uncharacterized protein</fullName>
    </submittedName>
</protein>
<accession>A0AAE0F724</accession>
<dbReference type="EMBL" id="LGRX02024042">
    <property type="protein sequence ID" value="KAK3254168.1"/>
    <property type="molecule type" value="Genomic_DNA"/>
</dbReference>
<dbReference type="AlphaFoldDB" id="A0AAE0F724"/>
<feature type="region of interest" description="Disordered" evidence="1">
    <location>
        <begin position="38"/>
        <end position="58"/>
    </location>
</feature>
<sequence>MLETGLSCYVLLKQGCGNQCWGVKRRKACLVPPVLGGEEAEGPKGRGEETEGTVAPKVKEETEGVPWPCKAGAAGRKTYRIPAGGRDGKACLHLKAGVKRRKVCLCPQRPWGKRDEGVPGGPGYRVKGRKRYRVAPKAGVKRRKACARWPQRPGVKTKACLRPQRSWGEDEETEGVFGGPKGAIGERSADELVRLQLLGEHAPCTRRVATKPSATAETAGSKAALILMTTLFWWMQRKLTTSAQGSAEAKAEAGLPHIRGIRALEMGTEAFAASHGLRVVEPYGNREHQNVRVRLQHDAPTQ</sequence>
<dbReference type="Proteomes" id="UP001190700">
    <property type="component" value="Unassembled WGS sequence"/>
</dbReference>
<organism evidence="2 3">
    <name type="scientific">Cymbomonas tetramitiformis</name>
    <dbReference type="NCBI Taxonomy" id="36881"/>
    <lineage>
        <taxon>Eukaryota</taxon>
        <taxon>Viridiplantae</taxon>
        <taxon>Chlorophyta</taxon>
        <taxon>Pyramimonadophyceae</taxon>
        <taxon>Pyramimonadales</taxon>
        <taxon>Pyramimonadaceae</taxon>
        <taxon>Cymbomonas</taxon>
    </lineage>
</organism>
<gene>
    <name evidence="2" type="ORF">CYMTET_36610</name>
</gene>
<evidence type="ECO:0000256" key="1">
    <source>
        <dbReference type="SAM" id="MobiDB-lite"/>
    </source>
</evidence>
<evidence type="ECO:0000313" key="3">
    <source>
        <dbReference type="Proteomes" id="UP001190700"/>
    </source>
</evidence>
<comment type="caution">
    <text evidence="2">The sequence shown here is derived from an EMBL/GenBank/DDBJ whole genome shotgun (WGS) entry which is preliminary data.</text>
</comment>
<reference evidence="2 3" key="1">
    <citation type="journal article" date="2015" name="Genome Biol. Evol.">
        <title>Comparative Genomics of a Bacterivorous Green Alga Reveals Evolutionary Causalities and Consequences of Phago-Mixotrophic Mode of Nutrition.</title>
        <authorList>
            <person name="Burns J.A."/>
            <person name="Paasch A."/>
            <person name="Narechania A."/>
            <person name="Kim E."/>
        </authorList>
    </citation>
    <scope>NUCLEOTIDE SEQUENCE [LARGE SCALE GENOMIC DNA]</scope>
    <source>
        <strain evidence="2 3">PLY_AMNH</strain>
    </source>
</reference>
<proteinExistence type="predicted"/>